<dbReference type="PATRIC" id="fig|742734.4.peg.4868"/>
<gene>
    <name evidence="2" type="ORF">HMPREF9470_04539</name>
</gene>
<proteinExistence type="predicted"/>
<evidence type="ECO:0000313" key="2">
    <source>
        <dbReference type="EMBL" id="KMW16101.1"/>
    </source>
</evidence>
<feature type="transmembrane region" description="Helical" evidence="1">
    <location>
        <begin position="21"/>
        <end position="41"/>
    </location>
</feature>
<name>A0A0J9BVC0_9FIRM</name>
<organism evidence="2 3">
    <name type="scientific">[Clostridium] citroniae WAL-19142</name>
    <dbReference type="NCBI Taxonomy" id="742734"/>
    <lineage>
        <taxon>Bacteria</taxon>
        <taxon>Bacillati</taxon>
        <taxon>Bacillota</taxon>
        <taxon>Clostridia</taxon>
        <taxon>Lachnospirales</taxon>
        <taxon>Lachnospiraceae</taxon>
        <taxon>Enterocloster</taxon>
    </lineage>
</organism>
<keyword evidence="1" id="KW-0472">Membrane</keyword>
<dbReference type="InterPro" id="IPR024529">
    <property type="entry name" value="ECF_trnsprt_substrate-spec"/>
</dbReference>
<feature type="transmembrane region" description="Helical" evidence="1">
    <location>
        <begin position="151"/>
        <end position="169"/>
    </location>
</feature>
<dbReference type="OrthoDB" id="4624at2"/>
<dbReference type="GO" id="GO:0022857">
    <property type="term" value="F:transmembrane transporter activity"/>
    <property type="evidence" value="ECO:0007669"/>
    <property type="project" value="InterPro"/>
</dbReference>
<dbReference type="EMBL" id="ADLK01000032">
    <property type="protein sequence ID" value="KMW16101.1"/>
    <property type="molecule type" value="Genomic_DNA"/>
</dbReference>
<dbReference type="RefSeq" id="WP_007867806.1">
    <property type="nucleotide sequence ID" value="NZ_KQ235882.1"/>
</dbReference>
<dbReference type="Pfam" id="PF12822">
    <property type="entry name" value="ECF_trnsprt"/>
    <property type="match status" value="1"/>
</dbReference>
<comment type="caution">
    <text evidence="2">The sequence shown here is derived from an EMBL/GenBank/DDBJ whole genome shotgun (WGS) entry which is preliminary data.</text>
</comment>
<evidence type="ECO:0000313" key="3">
    <source>
        <dbReference type="Proteomes" id="UP000037392"/>
    </source>
</evidence>
<protein>
    <recommendedName>
        <fullName evidence="4">Folate family ECF transporter S component</fullName>
    </recommendedName>
</protein>
<dbReference type="AlphaFoldDB" id="A0A0J9BVC0"/>
<dbReference type="InterPro" id="IPR030949">
    <property type="entry name" value="ECF_S_folate_fam"/>
</dbReference>
<dbReference type="Gene3D" id="1.10.1760.20">
    <property type="match status" value="1"/>
</dbReference>
<reference evidence="2 3" key="1">
    <citation type="submission" date="2011-04" db="EMBL/GenBank/DDBJ databases">
        <title>The Genome Sequence of Clostridium citroniae WAL-19142.</title>
        <authorList>
            <consortium name="The Broad Institute Genome Sequencing Platform"/>
            <person name="Earl A."/>
            <person name="Ward D."/>
            <person name="Feldgarden M."/>
            <person name="Gevers D."/>
            <person name="Warren Y.A."/>
            <person name="Tyrrell K.L."/>
            <person name="Citron D.M."/>
            <person name="Goldstein E.J."/>
            <person name="Daigneault M."/>
            <person name="Allen-Vercoe E."/>
            <person name="Young S.K."/>
            <person name="Zeng Q."/>
            <person name="Gargeya S."/>
            <person name="Fitzgerald M."/>
            <person name="Haas B."/>
            <person name="Abouelleil A."/>
            <person name="Alvarado L."/>
            <person name="Arachchi H.M."/>
            <person name="Berlin A."/>
            <person name="Brown A."/>
            <person name="Chapman S.B."/>
            <person name="Chen Z."/>
            <person name="Dunbar C."/>
            <person name="Freedman E."/>
            <person name="Gearin G."/>
            <person name="Gellesch M."/>
            <person name="Goldberg J."/>
            <person name="Griggs A."/>
            <person name="Gujja S."/>
            <person name="Heilman E.R."/>
            <person name="Heiman D."/>
            <person name="Howarth C."/>
            <person name="Larson L."/>
            <person name="Lui A."/>
            <person name="MacDonald P.J."/>
            <person name="Mehta T."/>
            <person name="Montmayeur A."/>
            <person name="Murphy C."/>
            <person name="Neiman D."/>
            <person name="Pearson M."/>
            <person name="Priest M."/>
            <person name="Roberts A."/>
            <person name="Saif S."/>
            <person name="Shea T."/>
            <person name="Shenoy N."/>
            <person name="Sisk P."/>
            <person name="Stolte C."/>
            <person name="Sykes S."/>
            <person name="White J."/>
            <person name="Yandava C."/>
            <person name="Wortman J."/>
            <person name="Nusbaum C."/>
            <person name="Birren B."/>
        </authorList>
    </citation>
    <scope>NUCLEOTIDE SEQUENCE [LARGE SCALE GENOMIC DNA]</scope>
    <source>
        <strain evidence="2 3">WAL-19142</strain>
    </source>
</reference>
<keyword evidence="1" id="KW-1133">Transmembrane helix</keyword>
<dbReference type="GeneID" id="93163887"/>
<evidence type="ECO:0008006" key="4">
    <source>
        <dbReference type="Google" id="ProtNLM"/>
    </source>
</evidence>
<keyword evidence="1" id="KW-0812">Transmembrane</keyword>
<dbReference type="Proteomes" id="UP000037392">
    <property type="component" value="Unassembled WGS sequence"/>
</dbReference>
<feature type="transmembrane region" description="Helical" evidence="1">
    <location>
        <begin position="113"/>
        <end position="139"/>
    </location>
</feature>
<sequence length="188" mass="20624">MKKLAALFTSSSQEMRQVRTVTVCAMMAAIGVVLGSLTIYITDTVRIGFSGIPVTLVSYLFGPVVGGMFGGALDVLKYLVKPMGPFMPGLTLIVMLKGLLYGCFLYKKPLTLWRVLAVQLVVAVVCNLFLNTLCLSLVYGKAFMVLLAPRIIRNLIMWPIDAFIFFNTAKVLEMTGVFRILGKTRTAV</sequence>
<accession>A0A0J9BVC0</accession>
<feature type="transmembrane region" description="Helical" evidence="1">
    <location>
        <begin position="47"/>
        <end position="73"/>
    </location>
</feature>
<dbReference type="NCBIfam" id="TIGR04518">
    <property type="entry name" value="ECF_S_folT_fam"/>
    <property type="match status" value="1"/>
</dbReference>
<feature type="transmembrane region" description="Helical" evidence="1">
    <location>
        <begin position="85"/>
        <end position="107"/>
    </location>
</feature>
<evidence type="ECO:0000256" key="1">
    <source>
        <dbReference type="SAM" id="Phobius"/>
    </source>
</evidence>